<organism evidence="1 2">
    <name type="scientific">Avena sativa</name>
    <name type="common">Oat</name>
    <dbReference type="NCBI Taxonomy" id="4498"/>
    <lineage>
        <taxon>Eukaryota</taxon>
        <taxon>Viridiplantae</taxon>
        <taxon>Streptophyta</taxon>
        <taxon>Embryophyta</taxon>
        <taxon>Tracheophyta</taxon>
        <taxon>Spermatophyta</taxon>
        <taxon>Magnoliopsida</taxon>
        <taxon>Liliopsida</taxon>
        <taxon>Poales</taxon>
        <taxon>Poaceae</taxon>
        <taxon>BOP clade</taxon>
        <taxon>Pooideae</taxon>
        <taxon>Poodae</taxon>
        <taxon>Poeae</taxon>
        <taxon>Poeae Chloroplast Group 1 (Aveneae type)</taxon>
        <taxon>Aveninae</taxon>
        <taxon>Avena</taxon>
    </lineage>
</organism>
<evidence type="ECO:0000313" key="2">
    <source>
        <dbReference type="Proteomes" id="UP001732700"/>
    </source>
</evidence>
<dbReference type="EnsemblPlants" id="AVESA.00010b.r2.1AG0077050.1">
    <property type="protein sequence ID" value="AVESA.00010b.r2.1AG0077050.1.CDS"/>
    <property type="gene ID" value="AVESA.00010b.r2.1AG0077050"/>
</dbReference>
<accession>A0ACD5TL73</accession>
<keyword evidence="2" id="KW-1185">Reference proteome</keyword>
<sequence>MGNSCVAGSGRPNQGQSQEGIYQKLIESPSPVAQTTSEALQTTSEPRQTTFKWRIDGFSSLLDKGEGWTYSRVFHIRGLNWYLKLNPRVTKDGDKEEYVSLKLEMAQPYVASGTVVEASFKFLIYDQSCGNDHEQHQVSHNFQRTSKTSGTSCMIPLTTLKEKSSIFLVNNCCVFGVEFISVAAAKSNDVEFIRVAAAKSNDEEFIGVAAAKSNDVSETLFVEKISNTFSDPQVYNWNIDDFFELKSPSNSPEFELCEHKWFITIYPYGCKNDGNYLSLFLGMKVPGTLHENSGSLIEVSISIKSQETAKHRKLSGRCQFSKNSSRWGFDRFISLEDFKDPSNGYLVKAKCCIEAQVGVIGSSEME</sequence>
<reference evidence="1" key="1">
    <citation type="submission" date="2021-05" db="EMBL/GenBank/DDBJ databases">
        <authorList>
            <person name="Scholz U."/>
            <person name="Mascher M."/>
            <person name="Fiebig A."/>
        </authorList>
    </citation>
    <scope>NUCLEOTIDE SEQUENCE [LARGE SCALE GENOMIC DNA]</scope>
</reference>
<name>A0ACD5TL73_AVESA</name>
<protein>
    <submittedName>
        <fullName evidence="1">Uncharacterized protein</fullName>
    </submittedName>
</protein>
<evidence type="ECO:0000313" key="1">
    <source>
        <dbReference type="EnsemblPlants" id="AVESA.00010b.r2.1AG0077050.1.CDS"/>
    </source>
</evidence>
<reference evidence="1" key="2">
    <citation type="submission" date="2025-09" db="UniProtKB">
        <authorList>
            <consortium name="EnsemblPlants"/>
        </authorList>
    </citation>
    <scope>IDENTIFICATION</scope>
</reference>
<proteinExistence type="predicted"/>
<dbReference type="Proteomes" id="UP001732700">
    <property type="component" value="Chromosome 1A"/>
</dbReference>